<dbReference type="GO" id="GO:0051213">
    <property type="term" value="F:dioxygenase activity"/>
    <property type="evidence" value="ECO:0007669"/>
    <property type="project" value="UniProtKB-KW"/>
</dbReference>
<dbReference type="STRING" id="1797.RMCT_0422"/>
<feature type="compositionally biased region" description="Basic and acidic residues" evidence="1">
    <location>
        <begin position="1"/>
        <end position="17"/>
    </location>
</feature>
<dbReference type="OMA" id="RWMLTGP"/>
<dbReference type="Proteomes" id="UP000069654">
    <property type="component" value="Unassembled WGS sequence"/>
</dbReference>
<dbReference type="CDD" id="cd07246">
    <property type="entry name" value="VOC_like"/>
    <property type="match status" value="1"/>
</dbReference>
<gene>
    <name evidence="3" type="ORF">RMCT_0422</name>
</gene>
<dbReference type="InterPro" id="IPR052164">
    <property type="entry name" value="Anthracycline_SecMetBiosynth"/>
</dbReference>
<dbReference type="Gene3D" id="3.30.720.120">
    <property type="match status" value="1"/>
</dbReference>
<evidence type="ECO:0000313" key="4">
    <source>
        <dbReference type="Proteomes" id="UP000069654"/>
    </source>
</evidence>
<organism evidence="3 4">
    <name type="scientific">Mycolicibacterium thermoresistibile</name>
    <name type="common">Mycobacterium thermoresistibile</name>
    <dbReference type="NCBI Taxonomy" id="1797"/>
    <lineage>
        <taxon>Bacteria</taxon>
        <taxon>Bacillati</taxon>
        <taxon>Actinomycetota</taxon>
        <taxon>Actinomycetes</taxon>
        <taxon>Mycobacteriales</taxon>
        <taxon>Mycobacteriaceae</taxon>
        <taxon>Mycolicibacterium</taxon>
    </lineage>
</organism>
<protein>
    <submittedName>
        <fullName evidence="3">Glyoxalase/bleomycin resistance protein/dioxygenase</fullName>
    </submittedName>
</protein>
<comment type="caution">
    <text evidence="3">The sequence shown here is derived from an EMBL/GenBank/DDBJ whole genome shotgun (WGS) entry which is preliminary data.</text>
</comment>
<dbReference type="InterPro" id="IPR029068">
    <property type="entry name" value="Glyas_Bleomycin-R_OHBP_Dase"/>
</dbReference>
<dbReference type="Gene3D" id="3.30.720.110">
    <property type="match status" value="1"/>
</dbReference>
<feature type="domain" description="VOC" evidence="2">
    <location>
        <begin position="78"/>
        <end position="201"/>
    </location>
</feature>
<dbReference type="InterPro" id="IPR004360">
    <property type="entry name" value="Glyas_Fos-R_dOase_dom"/>
</dbReference>
<dbReference type="OrthoDB" id="9795306at2"/>
<feature type="domain" description="VOC" evidence="2">
    <location>
        <begin position="330"/>
        <end position="436"/>
    </location>
</feature>
<reference evidence="4" key="2">
    <citation type="submission" date="2016-02" db="EMBL/GenBank/DDBJ databases">
        <title>Draft genome sequence of five rapidly growing Mycobacterium species.</title>
        <authorList>
            <person name="Katahira K."/>
            <person name="Gotou Y."/>
            <person name="Iida K."/>
            <person name="Ogura Y."/>
            <person name="Hayashi T."/>
        </authorList>
    </citation>
    <scope>NUCLEOTIDE SEQUENCE [LARGE SCALE GENOMIC DNA]</scope>
    <source>
        <strain evidence="4">JCM6362</strain>
    </source>
</reference>
<evidence type="ECO:0000256" key="1">
    <source>
        <dbReference type="SAM" id="MobiDB-lite"/>
    </source>
</evidence>
<name>A0A117ILB6_MYCTH</name>
<keyword evidence="3" id="KW-0560">Oxidoreductase</keyword>
<evidence type="ECO:0000259" key="2">
    <source>
        <dbReference type="PROSITE" id="PS51819"/>
    </source>
</evidence>
<dbReference type="PANTHER" id="PTHR33993">
    <property type="entry name" value="GLYOXALASE-RELATED"/>
    <property type="match status" value="1"/>
</dbReference>
<proteinExistence type="predicted"/>
<dbReference type="Pfam" id="PF00903">
    <property type="entry name" value="Glyoxalase"/>
    <property type="match status" value="1"/>
</dbReference>
<dbReference type="SUPFAM" id="SSF54593">
    <property type="entry name" value="Glyoxalase/Bleomycin resistance protein/Dihydroxybiphenyl dioxygenase"/>
    <property type="match status" value="3"/>
</dbReference>
<keyword evidence="3" id="KW-0223">Dioxygenase</keyword>
<accession>A0A117ILB6</accession>
<feature type="domain" description="VOC" evidence="2">
    <location>
        <begin position="213"/>
        <end position="314"/>
    </location>
</feature>
<dbReference type="PANTHER" id="PTHR33993:SF14">
    <property type="entry name" value="GB|AAF24581.1"/>
    <property type="match status" value="1"/>
</dbReference>
<dbReference type="Pfam" id="PF18029">
    <property type="entry name" value="Glyoxalase_6"/>
    <property type="match status" value="2"/>
</dbReference>
<reference evidence="3 4" key="1">
    <citation type="journal article" date="2016" name="Genome Announc.">
        <title>Draft Genome Sequences of Five Rapidly Growing Mycobacterium Species, M. thermoresistibile, M. fortuitum subsp. acetamidolyticum, M. canariasense, M. brisbanense, and M. novocastrense.</title>
        <authorList>
            <person name="Katahira K."/>
            <person name="Ogura Y."/>
            <person name="Gotoh Y."/>
            <person name="Hayashi T."/>
        </authorList>
    </citation>
    <scope>NUCLEOTIDE SEQUENCE [LARGE SCALE GENOMIC DNA]</scope>
    <source>
        <strain evidence="3 4">JCM6362</strain>
    </source>
</reference>
<dbReference type="PROSITE" id="PS51819">
    <property type="entry name" value="VOC"/>
    <property type="match status" value="3"/>
</dbReference>
<dbReference type="InterPro" id="IPR041581">
    <property type="entry name" value="Glyoxalase_6"/>
</dbReference>
<dbReference type="InterPro" id="IPR037523">
    <property type="entry name" value="VOC_core"/>
</dbReference>
<dbReference type="RefSeq" id="WP_003925829.1">
    <property type="nucleotide sequence ID" value="NZ_BCTB01000003.1"/>
</dbReference>
<dbReference type="EMBL" id="BCTB01000003">
    <property type="protein sequence ID" value="GAT13451.1"/>
    <property type="molecule type" value="Genomic_DNA"/>
</dbReference>
<sequence>MNQHHSRDPLDVLRGGDRPVQPDPAFAARLRARLESAARFLADRPHTEGVVMSGTQTALTELTGSTGTAEPAATTPPRPAAVPYLNVADARAAIDWYVEALGATLSGEPVVMDDGRIGHAELTLAGGVFYLADEYPELGLRAPAPEAVSMSLVLPVADTDAALQRARRHGATVQREPYEAHGARSAAIVDPFGHRWMLSGPLTGASARIQHGDIGYVALWVPDPQRAAQFYRQVLGWQWDPDSNQVTNTTGPIGIHRVPDARTMFCCYAVTDLDAARQAIIDGGGRPGPTREFDQGTVLDATDALGNPFAVYRPSGDTPRPALNGAGPGELSYVTFEVRDAAVFRDFYGRLLGWTFTPGRVDDGWTIEPVHPMAGVAGGIANQVTVPMWTVDDIDAAVQRVREAGGTVIEEPAQQPYGRSAQCLDDQGMRFYLGQFYLGQF</sequence>
<dbReference type="AlphaFoldDB" id="A0A117ILB6"/>
<evidence type="ECO:0000313" key="3">
    <source>
        <dbReference type="EMBL" id="GAT13451.1"/>
    </source>
</evidence>
<dbReference type="Gene3D" id="3.10.180.10">
    <property type="entry name" value="2,3-Dihydroxybiphenyl 1,2-Dioxygenase, domain 1"/>
    <property type="match status" value="2"/>
</dbReference>
<feature type="region of interest" description="Disordered" evidence="1">
    <location>
        <begin position="1"/>
        <end position="23"/>
    </location>
</feature>